<evidence type="ECO:0000256" key="3">
    <source>
        <dbReference type="ARBA" id="ARBA00022723"/>
    </source>
</evidence>
<keyword evidence="4" id="KW-0408">Iron</keyword>
<accession>A0ABT6N713</accession>
<evidence type="ECO:0000256" key="1">
    <source>
        <dbReference type="ARBA" id="ARBA00001966"/>
    </source>
</evidence>
<evidence type="ECO:0000256" key="4">
    <source>
        <dbReference type="ARBA" id="ARBA00023004"/>
    </source>
</evidence>
<evidence type="ECO:0000313" key="8">
    <source>
        <dbReference type="Proteomes" id="UP001160625"/>
    </source>
</evidence>
<dbReference type="Proteomes" id="UP001160625">
    <property type="component" value="Unassembled WGS sequence"/>
</dbReference>
<comment type="caution">
    <text evidence="7">The sequence shown here is derived from an EMBL/GenBank/DDBJ whole genome shotgun (WGS) entry which is preliminary data.</text>
</comment>
<dbReference type="Gene3D" id="3.20.20.70">
    <property type="entry name" value="Aldolase class I"/>
    <property type="match status" value="1"/>
</dbReference>
<dbReference type="PANTHER" id="PTHR43306">
    <property type="entry name" value="7,8-DIHYDRO-6-HYDROXYMETHYLPTERIN DIMETHYLTRANSFERASE"/>
    <property type="match status" value="1"/>
</dbReference>
<dbReference type="SUPFAM" id="SSF102114">
    <property type="entry name" value="Radical SAM enzymes"/>
    <property type="match status" value="1"/>
</dbReference>
<dbReference type="PROSITE" id="PS51918">
    <property type="entry name" value="RADICAL_SAM"/>
    <property type="match status" value="1"/>
</dbReference>
<comment type="cofactor">
    <cofactor evidence="1">
        <name>[4Fe-4S] cluster</name>
        <dbReference type="ChEBI" id="CHEBI:49883"/>
    </cofactor>
</comment>
<keyword evidence="3" id="KW-0479">Metal-binding</keyword>
<organism evidence="7 8">
    <name type="scientific">Sphingomonas oryzagri</name>
    <dbReference type="NCBI Taxonomy" id="3042314"/>
    <lineage>
        <taxon>Bacteria</taxon>
        <taxon>Pseudomonadati</taxon>
        <taxon>Pseudomonadota</taxon>
        <taxon>Alphaproteobacteria</taxon>
        <taxon>Sphingomonadales</taxon>
        <taxon>Sphingomonadaceae</taxon>
        <taxon>Sphingomonas</taxon>
    </lineage>
</organism>
<dbReference type="InterPro" id="IPR058240">
    <property type="entry name" value="rSAM_sf"/>
</dbReference>
<gene>
    <name evidence="7" type="ORF">QGN17_19310</name>
</gene>
<name>A0ABT6N713_9SPHN</name>
<dbReference type="CDD" id="cd01335">
    <property type="entry name" value="Radical_SAM"/>
    <property type="match status" value="1"/>
</dbReference>
<dbReference type="SFLD" id="SFLDG01100">
    <property type="entry name" value="methyltransferase_(Class_D)"/>
    <property type="match status" value="1"/>
</dbReference>
<dbReference type="InterPro" id="IPR013785">
    <property type="entry name" value="Aldolase_TIM"/>
</dbReference>
<dbReference type="Pfam" id="PF23545">
    <property type="entry name" value="Zn_ribbon_HMPTM"/>
    <property type="match status" value="1"/>
</dbReference>
<dbReference type="Pfam" id="PF04055">
    <property type="entry name" value="Radical_SAM"/>
    <property type="match status" value="1"/>
</dbReference>
<dbReference type="SFLD" id="SFLDG01067">
    <property type="entry name" value="SPASM/twitch_domain_containing"/>
    <property type="match status" value="1"/>
</dbReference>
<evidence type="ECO:0000259" key="6">
    <source>
        <dbReference type="PROSITE" id="PS51918"/>
    </source>
</evidence>
<evidence type="ECO:0000313" key="7">
    <source>
        <dbReference type="EMBL" id="MDH7640891.1"/>
    </source>
</evidence>
<dbReference type="InterPro" id="IPR056488">
    <property type="entry name" value="Zn_ribbon_HMPTM"/>
</dbReference>
<dbReference type="SFLD" id="SFLDS00029">
    <property type="entry name" value="Radical_SAM"/>
    <property type="match status" value="1"/>
</dbReference>
<reference evidence="7" key="1">
    <citation type="submission" date="2023-04" db="EMBL/GenBank/DDBJ databases">
        <title>Sphingomonas sp. MAHUQ-71 isolated from rice field.</title>
        <authorList>
            <person name="Huq M.A."/>
        </authorList>
    </citation>
    <scope>NUCLEOTIDE SEQUENCE</scope>
    <source>
        <strain evidence="7">MAHUQ-71</strain>
    </source>
</reference>
<dbReference type="EMBL" id="JARYGZ010000004">
    <property type="protein sequence ID" value="MDH7640891.1"/>
    <property type="molecule type" value="Genomic_DNA"/>
</dbReference>
<feature type="domain" description="Radical SAM core" evidence="6">
    <location>
        <begin position="109"/>
        <end position="325"/>
    </location>
</feature>
<sequence>MASSGGDAATIERVADPFGRKAAPYIFHGQTTSLCETCLEPVPAKIIIEEDERVYYLKRCRDHGVQKTLISDDLDYWRQQKLWIKPGDRPLTAQTRTEAGCPFDCGLCPDHEQHSCLAIIEINQACNLACPVCFADATDMHGTHRPLAEIERMLDALVESEGEPDLVQLSGGEPTIHPDFFAILDAVKARPVRHVMINTNGVRIAQDPAFVERLASYAPRLEVYLQFDSLNDEALMDLRGARLSRIRQQALEALERVGLSTTLVAVMKCGVNDGEVAEIVRHALTWSCVRGVTFQPVQDAGRNEGFEADANRVLLTQIRREVAKAGVFDLDDMIPLPCNPDQICIGYGLRDGQHVTPITSLLPREMILQGPNTISYEAYPALRKGILDLLSLATAQANTEEKLAGVLCCLPHAMVPEELSYANSFRVVILQFLDRYNFDLGTVKRSCVHFVTGDGQIIPFDTYNTFYRDGAEGAGVLARHRALAGAGRR</sequence>
<evidence type="ECO:0000256" key="5">
    <source>
        <dbReference type="ARBA" id="ARBA00023014"/>
    </source>
</evidence>
<dbReference type="PANTHER" id="PTHR43306:SF1">
    <property type="entry name" value="7,8-DIHYDRO-6-HYDROXYMETHYLPTERIN DIMETHYLTRANSFERASE"/>
    <property type="match status" value="1"/>
</dbReference>
<dbReference type="InterPro" id="IPR007197">
    <property type="entry name" value="rSAM"/>
</dbReference>
<dbReference type="InterPro" id="IPR034474">
    <property type="entry name" value="Methyltransferase_Class_D"/>
</dbReference>
<dbReference type="RefSeq" id="WP_281046231.1">
    <property type="nucleotide sequence ID" value="NZ_JARYGZ010000004.1"/>
</dbReference>
<keyword evidence="5" id="KW-0411">Iron-sulfur</keyword>
<protein>
    <submittedName>
        <fullName evidence="7">Radical SAM protein</fullName>
    </submittedName>
</protein>
<keyword evidence="8" id="KW-1185">Reference proteome</keyword>
<keyword evidence="2" id="KW-0949">S-adenosyl-L-methionine</keyword>
<evidence type="ECO:0000256" key="2">
    <source>
        <dbReference type="ARBA" id="ARBA00022691"/>
    </source>
</evidence>
<proteinExistence type="predicted"/>